<protein>
    <submittedName>
        <fullName evidence="2">Uncharacterized protein</fullName>
    </submittedName>
</protein>
<dbReference type="Proteomes" id="UP000242351">
    <property type="component" value="Unassembled WGS sequence"/>
</dbReference>
<name>A0A2H9ULS7_9GAMM</name>
<dbReference type="RefSeq" id="WP_005096948.1">
    <property type="nucleotide sequence ID" value="NZ_CP083759.1"/>
</dbReference>
<dbReference type="EMBL" id="PGOZ01000007">
    <property type="protein sequence ID" value="PJI32641.1"/>
    <property type="molecule type" value="Genomic_DNA"/>
</dbReference>
<comment type="caution">
    <text evidence="2">The sequence shown here is derived from an EMBL/GenBank/DDBJ whole genome shotgun (WGS) entry which is preliminary data.</text>
</comment>
<keyword evidence="1" id="KW-1133">Transmembrane helix</keyword>
<reference evidence="2 3" key="2">
    <citation type="submission" date="2017-12" db="EMBL/GenBank/DDBJ databases">
        <title>Revising the taxonomy of the Acinetobacter lwoffii group: the description of Acinetobacter pseudolwoffii sp. nov. and emended description of Acinetobacter lwoffii.</title>
        <authorList>
            <person name="Nemec A."/>
        </authorList>
    </citation>
    <scope>NUCLEOTIDE SEQUENCE [LARGE SCALE GENOMIC DNA]</scope>
    <source>
        <strain evidence="2 3">ANC 5347</strain>
    </source>
</reference>
<feature type="transmembrane region" description="Helical" evidence="1">
    <location>
        <begin position="75"/>
        <end position="96"/>
    </location>
</feature>
<evidence type="ECO:0000313" key="3">
    <source>
        <dbReference type="Proteomes" id="UP000242351"/>
    </source>
</evidence>
<organism evidence="2 3">
    <name type="scientific">Acinetobacter pseudolwoffii</name>
    <dbReference type="NCBI Taxonomy" id="2053287"/>
    <lineage>
        <taxon>Bacteria</taxon>
        <taxon>Pseudomonadati</taxon>
        <taxon>Pseudomonadota</taxon>
        <taxon>Gammaproteobacteria</taxon>
        <taxon>Moraxellales</taxon>
        <taxon>Moraxellaceae</taxon>
        <taxon>Acinetobacter</taxon>
    </lineage>
</organism>
<keyword evidence="1" id="KW-0472">Membrane</keyword>
<evidence type="ECO:0000256" key="1">
    <source>
        <dbReference type="SAM" id="Phobius"/>
    </source>
</evidence>
<accession>A0A2H9ULS7</accession>
<evidence type="ECO:0000313" key="2">
    <source>
        <dbReference type="EMBL" id="PJI32641.1"/>
    </source>
</evidence>
<reference evidence="2 3" key="1">
    <citation type="submission" date="2017-11" db="EMBL/GenBank/DDBJ databases">
        <authorList>
            <person name="Han C.G."/>
        </authorList>
    </citation>
    <scope>NUCLEOTIDE SEQUENCE [LARGE SCALE GENOMIC DNA]</scope>
    <source>
        <strain evidence="2 3">ANC 5347</strain>
    </source>
</reference>
<gene>
    <name evidence="2" type="ORF">CU320_07225</name>
</gene>
<dbReference type="AlphaFoldDB" id="A0A2H9ULS7"/>
<proteinExistence type="predicted"/>
<sequence length="103" mass="12327">MKKILYISILSFALTSVSLFYQRYIPINRIVVDQIEEVHRLAGGFPFVFLIDGDFTSPANNISVLFIFWDQDEFLFNYFLLNYLFWLSVLLAFYFMKKKFKIL</sequence>
<keyword evidence="1" id="KW-0812">Transmembrane</keyword>